<dbReference type="STRING" id="187101.VC03_03030"/>
<dbReference type="RefSeq" id="WP_046328608.1">
    <property type="nucleotide sequence ID" value="NZ_CP011280.1"/>
</dbReference>
<dbReference type="InterPro" id="IPR027417">
    <property type="entry name" value="P-loop_NTPase"/>
</dbReference>
<evidence type="ECO:0000313" key="12">
    <source>
        <dbReference type="EMBL" id="AKC95502.1"/>
    </source>
</evidence>
<dbReference type="SUPFAM" id="SSF90123">
    <property type="entry name" value="ABC transporter transmembrane region"/>
    <property type="match status" value="1"/>
</dbReference>
<dbReference type="OrthoDB" id="9762778at2"/>
<dbReference type="GO" id="GO:0015421">
    <property type="term" value="F:ABC-type oligopeptide transporter activity"/>
    <property type="evidence" value="ECO:0007669"/>
    <property type="project" value="TreeGrafter"/>
</dbReference>
<dbReference type="PANTHER" id="PTHR43394">
    <property type="entry name" value="ATP-DEPENDENT PERMEASE MDL1, MITOCHONDRIAL"/>
    <property type="match status" value="1"/>
</dbReference>
<keyword evidence="13" id="KW-1185">Reference proteome</keyword>
<proteinExistence type="predicted"/>
<dbReference type="SUPFAM" id="SSF52540">
    <property type="entry name" value="P-loop containing nucleoside triphosphate hydrolases"/>
    <property type="match status" value="1"/>
</dbReference>
<dbReference type="HOGENOM" id="CLU_000604_84_3_0"/>
<accession>A0A0E3ZA97</accession>
<evidence type="ECO:0000256" key="9">
    <source>
        <dbReference type="SAM" id="Phobius"/>
    </source>
</evidence>
<dbReference type="PATRIC" id="fig|1069640.6.peg.591"/>
<keyword evidence="7 9" id="KW-1133">Transmembrane helix</keyword>
<evidence type="ECO:0000313" key="13">
    <source>
        <dbReference type="Proteomes" id="UP000033103"/>
    </source>
</evidence>
<sequence>MLKLIARYTKQYKFFAILAPIFVTLESFLEMLIPLYMSKLVDNGLNKPIIIKLLICTLLSLILGISSSISAIKASCGFASNLRFELFQKIQKLPSYTIDELGTHSIITRLTKDIQKAKNTYQSLIRYTLRCPIMALLSFIMIFKISKKISIIFFIMVPLLIVLILLAIKLLLNQLYILFKLSDDLNQNIDENLKGIKVIKTYNTEKKEIKKFNTISKKITKTLQFLDTTLSSFYPLLTLLGYGCNILMIIIASKMIINKEITIGLFLSILTYSGQILGNLFECGYIISDFAMSKISIVRIFEILEKENEVDSGNITSLDNFDIEFKNVNFDYPTTHDVLKNVSFKLKQGESLGIIGATGSGKTSLVNLLVRLYNTTSGSITIGNKNILDINLNYLRDIVSIVSQNNTLFKGNIYSNMKLANSDLDDEKILEAIKGVRAQNFISSLDQTVEQYGSNFSGGQKQRLYIARSLLKYSPILILDDSTSAIDTKTDRDIKNFLKGKNCTKIIISQKISSVLTCDKVMVLDNGMIQNIDTNENLLHNNEIYKEFYNIQKGGNFDEE</sequence>
<dbReference type="SMART" id="SM00382">
    <property type="entry name" value="AAA"/>
    <property type="match status" value="1"/>
</dbReference>
<keyword evidence="4 9" id="KW-0812">Transmembrane</keyword>
<dbReference type="Gene3D" id="3.40.50.300">
    <property type="entry name" value="P-loop containing nucleotide triphosphate hydrolases"/>
    <property type="match status" value="1"/>
</dbReference>
<dbReference type="InterPro" id="IPR003593">
    <property type="entry name" value="AAA+_ATPase"/>
</dbReference>
<evidence type="ECO:0000256" key="5">
    <source>
        <dbReference type="ARBA" id="ARBA00022741"/>
    </source>
</evidence>
<dbReference type="InterPro" id="IPR011527">
    <property type="entry name" value="ABC1_TM_dom"/>
</dbReference>
<name>A0A0E3ZA97_9FUSO</name>
<evidence type="ECO:0008006" key="14">
    <source>
        <dbReference type="Google" id="ProtNLM"/>
    </source>
</evidence>
<feature type="domain" description="ABC transmembrane type-1" evidence="11">
    <location>
        <begin position="17"/>
        <end position="292"/>
    </location>
</feature>
<keyword evidence="8 9" id="KW-0472">Membrane</keyword>
<evidence type="ECO:0000256" key="2">
    <source>
        <dbReference type="ARBA" id="ARBA00022448"/>
    </source>
</evidence>
<comment type="subcellular location">
    <subcellularLocation>
        <location evidence="1">Cell membrane</location>
        <topology evidence="1">Multi-pass membrane protein</topology>
    </subcellularLocation>
</comment>
<dbReference type="Gene3D" id="1.20.1560.10">
    <property type="entry name" value="ABC transporter type 1, transmembrane domain"/>
    <property type="match status" value="1"/>
</dbReference>
<keyword evidence="3" id="KW-1003">Cell membrane</keyword>
<evidence type="ECO:0000259" key="10">
    <source>
        <dbReference type="PROSITE" id="PS50893"/>
    </source>
</evidence>
<dbReference type="EMBL" id="CP011280">
    <property type="protein sequence ID" value="AKC95502.1"/>
    <property type="molecule type" value="Genomic_DNA"/>
</dbReference>
<dbReference type="Proteomes" id="UP000033103">
    <property type="component" value="Chromosome"/>
</dbReference>
<evidence type="ECO:0000256" key="1">
    <source>
        <dbReference type="ARBA" id="ARBA00004651"/>
    </source>
</evidence>
<protein>
    <recommendedName>
        <fullName evidence="14">ABC transporter ATP-binding protein</fullName>
    </recommendedName>
</protein>
<feature type="transmembrane region" description="Helical" evidence="9">
    <location>
        <begin position="124"/>
        <end position="143"/>
    </location>
</feature>
<feature type="transmembrane region" description="Helical" evidence="9">
    <location>
        <begin position="49"/>
        <end position="72"/>
    </location>
</feature>
<gene>
    <name evidence="12" type="ORF">VC03_03030</name>
</gene>
<dbReference type="Pfam" id="PF00664">
    <property type="entry name" value="ABC_membrane"/>
    <property type="match status" value="1"/>
</dbReference>
<dbReference type="InterPro" id="IPR003439">
    <property type="entry name" value="ABC_transporter-like_ATP-bd"/>
</dbReference>
<dbReference type="AlphaFoldDB" id="A0A0E3ZA97"/>
<dbReference type="PROSITE" id="PS50929">
    <property type="entry name" value="ABC_TM1F"/>
    <property type="match status" value="1"/>
</dbReference>
<evidence type="ECO:0000256" key="4">
    <source>
        <dbReference type="ARBA" id="ARBA00022692"/>
    </source>
</evidence>
<dbReference type="FunFam" id="3.40.50.300:FF:000854">
    <property type="entry name" value="Multidrug ABC transporter ATP-binding protein"/>
    <property type="match status" value="1"/>
</dbReference>
<evidence type="ECO:0000256" key="3">
    <source>
        <dbReference type="ARBA" id="ARBA00022475"/>
    </source>
</evidence>
<evidence type="ECO:0000259" key="11">
    <source>
        <dbReference type="PROSITE" id="PS50929"/>
    </source>
</evidence>
<dbReference type="GO" id="GO:0005524">
    <property type="term" value="F:ATP binding"/>
    <property type="evidence" value="ECO:0007669"/>
    <property type="project" value="UniProtKB-KW"/>
</dbReference>
<reference evidence="12 13" key="1">
    <citation type="journal article" date="2012" name="BMC Genomics">
        <title>Genomic sequence analysis and characterization of Sneathia amnii sp. nov.</title>
        <authorList>
            <consortium name="Vaginal Microbiome Consortium (additional members)"/>
            <person name="Harwich M.D.Jr."/>
            <person name="Serrano M.G."/>
            <person name="Fettweis J.M."/>
            <person name="Alves J.M."/>
            <person name="Reimers M.A."/>
            <person name="Buck G.A."/>
            <person name="Jefferson K.K."/>
        </authorList>
    </citation>
    <scope>NUCLEOTIDE SEQUENCE [LARGE SCALE GENOMIC DNA]</scope>
    <source>
        <strain evidence="12 13">SN35</strain>
    </source>
</reference>
<evidence type="ECO:0000256" key="8">
    <source>
        <dbReference type="ARBA" id="ARBA00023136"/>
    </source>
</evidence>
<keyword evidence="2" id="KW-0813">Transport</keyword>
<dbReference type="Pfam" id="PF00005">
    <property type="entry name" value="ABC_tran"/>
    <property type="match status" value="1"/>
</dbReference>
<dbReference type="InterPro" id="IPR039421">
    <property type="entry name" value="Type_1_exporter"/>
</dbReference>
<feature type="transmembrane region" description="Helical" evidence="9">
    <location>
        <begin position="233"/>
        <end position="257"/>
    </location>
</feature>
<feature type="transmembrane region" description="Helical" evidence="9">
    <location>
        <begin position="12"/>
        <end position="37"/>
    </location>
</feature>
<dbReference type="InterPro" id="IPR036640">
    <property type="entry name" value="ABC1_TM_sf"/>
</dbReference>
<keyword evidence="5" id="KW-0547">Nucleotide-binding</keyword>
<dbReference type="KEGG" id="sns:VC03_03030"/>
<feature type="domain" description="ABC transporter" evidence="10">
    <location>
        <begin position="323"/>
        <end position="551"/>
    </location>
</feature>
<organism evidence="12 13">
    <name type="scientific">Sneathia vaginalis</name>
    <dbReference type="NCBI Taxonomy" id="187101"/>
    <lineage>
        <taxon>Bacteria</taxon>
        <taxon>Fusobacteriati</taxon>
        <taxon>Fusobacteriota</taxon>
        <taxon>Fusobacteriia</taxon>
        <taxon>Fusobacteriales</taxon>
        <taxon>Leptotrichiaceae</taxon>
        <taxon>Sneathia</taxon>
    </lineage>
</organism>
<feature type="transmembrane region" description="Helical" evidence="9">
    <location>
        <begin position="149"/>
        <end position="172"/>
    </location>
</feature>
<evidence type="ECO:0000256" key="6">
    <source>
        <dbReference type="ARBA" id="ARBA00022840"/>
    </source>
</evidence>
<dbReference type="GO" id="GO:0016887">
    <property type="term" value="F:ATP hydrolysis activity"/>
    <property type="evidence" value="ECO:0007669"/>
    <property type="project" value="InterPro"/>
</dbReference>
<dbReference type="GO" id="GO:0005886">
    <property type="term" value="C:plasma membrane"/>
    <property type="evidence" value="ECO:0007669"/>
    <property type="project" value="UniProtKB-SubCell"/>
</dbReference>
<dbReference type="PROSITE" id="PS50893">
    <property type="entry name" value="ABC_TRANSPORTER_2"/>
    <property type="match status" value="1"/>
</dbReference>
<keyword evidence="6" id="KW-0067">ATP-binding</keyword>
<dbReference type="PANTHER" id="PTHR43394:SF1">
    <property type="entry name" value="ATP-BINDING CASSETTE SUB-FAMILY B MEMBER 10, MITOCHONDRIAL"/>
    <property type="match status" value="1"/>
</dbReference>
<evidence type="ECO:0000256" key="7">
    <source>
        <dbReference type="ARBA" id="ARBA00022989"/>
    </source>
</evidence>